<evidence type="ECO:0000256" key="5">
    <source>
        <dbReference type="PROSITE-ProRule" id="PRU00042"/>
    </source>
</evidence>
<sequence>MADDIDIEEHDILDNPRIQDILHIKEEPIELDQDLYEEPAAYDENNQYEYYTEEKYEDQGHSDDQIPPYDQELPYDQEPPYAQDEPHETDPAEMAFKDDQDADFHESGLESNTETEYIPDLSNEIYHHNNKIILGTKPCKRPTRDVNAAYVSLEDWGVRLENSHCYCKECQTLFATQNALDAHNMIAHSFLVALDSPENSEPETQVEPEKTETAKYCDHCKKYFPSDHALIQHLYDLITANKQAPAVQPPVKYRDCTNTGQHMVFSCLICNSAYLDIKWFKVHMRTVHNKSEIGNYEYIPFTGVCKICNSTLGHLKRFNHHVKAMHIEKGMNLQEPLTESLESSLVRESQTKNVVSELEDVETEPENEVSQAEDEVSQTDSVDRAVSGVRVNTKRSKNSNFMCVKCKTFFASIDSINHHRRKFHNGERSVVKKLVPKKAVSKVKEISPKVSGTILQKLLEKKPQTVSEKVKFVDNLVPKNTIFKCNRCVIHFVTCWSAILHTCAEMISRYQCDVCNKQFRLKDTKLHELQHKYNDAFNTYYTTKNMNTKLLFWCQKCAVYFELRKIQSHSKICNGTSTSVRCKLCEIDVNDILTHMQNHKIHSTKMDFIYIDDLLPVGEEISPEINLTRKLGDVISPEKNLKRKLGEVKTPEKDLKRKLPMDSEPGPSKIKKLDTNQFLYCELCLVCMKGAGIRNRGHATGECKKIKSKKNCEFCGLLFFVGVPMITHEEFHRTTNAKLKDFTFVNFKDQSPIVPLIPEFPKCEQCEVHDFIGHKCGAFKICKICSKKFSEPTYKLHLLHHKYLKEDNEVTELIKKYETLASTWNILYLCKECNICTDTYDDVVLHCQNHYNNIQDCATRNCDICSLKLEENCYTRHKELHCPAITRDSFKTVVYDYKNLLNEDWLKLFGNLSQAEVHQIVTRSIYVTRFVKMKLILDGPPELTIYKCETCKLYIDPNSIYNHTTQCITVPDSHKKSFSCETCLIPFSTVVARSDHEKLHTTPNITANSFRIVAFNATSDREFNSNLQVEAESLEFKPKIPINVLPSTSKTSKTVLKRVIFYQCRQCRCCSSIAESLIRHKCLKEEELVNCKKCKLSISSTNEKEHRKFHKLNANITKEHIKLVVIDNNQLVKRKHAGDVEETKIAIKKPLYKLHQCKKCKICYSYWVKHETCTLKCRKCKKCGYLFSFKSYIVHAKWHEQNKNATRDDIKVVSLSQEESAKSKEERRKFLKTLKENRVKDLDKSPSPKKLKMPSKSEAVQRMTTLYQCHKCKLCSLSLSYVKKHTFCSSNKKNTYTCEICDLKFKYIGMQDHKKWHKENEGLTRADLRVLPFKGMKILKIKDVQAPFGNIVTNDDGYKCNSCGTTSKKTIFLNKHKCKLPEKTKQAKFLYYQCEECETCGTSKRHYCVPSHRIRSCPKCKLKFSSSSIYDHMQKHAQYKNMTRGKITVIPFRKKLKEESDKPEVSPKPGNSLIKPVQPSKKSVQSPTKPVQKVSTVYRCSCGLHFISQKTIERHFTVCSPDHDIPSENCSKCGLLFPTNHLVSHLCNHHSYGKGNIEVKTIPTITYYRCGSCKCLFSNKVRVLKHNKRCDPNNCRRVRCDVCDLDFYESEITMHSDVHKTTSDLYRPCRIVTINKEQSLDVKQSSNDDTDGASASQDESISEEGNVSFSQFGVQYDKYLYKCKDCHTHYLKLDSYLKHKLRNVCKIEDKPACQHCGLRFTKASCFRHMYIHHEKMKLNLEDFVITIYDPKTGETYTESTHDKTPKIPGDKNESSLDKKVDLFKCFCDAHFLTESNLKNHIYSKGHGGVKFKCPECGLRFRKNVLEEHLDLHHKKLGLGIENFNIVEKVDFEQIAREVAQKSDDVSEADDYDLSKDNVNEPSETTATEEATEDIIYYRCAQCNLHFTSVRSLDNHFEKKHISDSVETCELCGLSFGSLVRHNVHHKGKSSRVFLIQDINDDTESFNKLFKCEECNVHFLKYSTLLHHINNRVQIHSKSGNRIDNCPDCGLLFDKITLKLHRTLHHKYNSFRLEDLVIDTSIGKYRTYKFGSDDNNMVSQSSSEDVTTAANNSLEKSEESSPKTNEQEVRSSSKSPCSSTKLYKCGKCNVYFLTQATCYKHIIKHIPMDPKEYIECKLCSFQFRIVSLNTHIRKHHKTDFAFDKVLVEEYQPKSEEEKVPKIDIYYAKDKVQSRLITTTTGDAEDNSAEVSQSEIDSADDPDASNHSKETVIITNTDDLDTEMEVDETKNVMVKIPSFTDIKEENDSFEADSKPEINDGASNVNEGVSNLNEVGSNVNELPSNDTESEKYSCGFCSESFVSRRAKDFHESLDHLDALRDCPICKKSFNTSVLNELHLQIKNDTFTCCVCSQSANVDILPQHSFVHKHIL</sequence>
<evidence type="ECO:0000313" key="9">
    <source>
        <dbReference type="Proteomes" id="UP001549921"/>
    </source>
</evidence>
<accession>A0ABD0S632</accession>
<evidence type="ECO:0000256" key="1">
    <source>
        <dbReference type="ARBA" id="ARBA00022723"/>
    </source>
</evidence>
<dbReference type="PANTHER" id="PTHR24409:SF295">
    <property type="entry name" value="AZ2-RELATED"/>
    <property type="match status" value="1"/>
</dbReference>
<evidence type="ECO:0000313" key="8">
    <source>
        <dbReference type="EMBL" id="KAL0808778.1"/>
    </source>
</evidence>
<evidence type="ECO:0000256" key="6">
    <source>
        <dbReference type="SAM" id="MobiDB-lite"/>
    </source>
</evidence>
<feature type="compositionally biased region" description="Basic and acidic residues" evidence="6">
    <location>
        <begin position="2074"/>
        <end position="2090"/>
    </location>
</feature>
<dbReference type="Gene3D" id="3.30.160.60">
    <property type="entry name" value="Classic Zinc Finger"/>
    <property type="match status" value="3"/>
</dbReference>
<feature type="domain" description="C2H2-type" evidence="7">
    <location>
        <begin position="1897"/>
        <end position="1925"/>
    </location>
</feature>
<dbReference type="Proteomes" id="UP001549921">
    <property type="component" value="Unassembled WGS sequence"/>
</dbReference>
<dbReference type="GO" id="GO:0008270">
    <property type="term" value="F:zinc ion binding"/>
    <property type="evidence" value="ECO:0007669"/>
    <property type="project" value="UniProtKB-KW"/>
</dbReference>
<feature type="region of interest" description="Disordered" evidence="6">
    <location>
        <begin position="53"/>
        <end position="89"/>
    </location>
</feature>
<feature type="region of interest" description="Disordered" evidence="6">
    <location>
        <begin position="2055"/>
        <end position="2098"/>
    </location>
</feature>
<feature type="region of interest" description="Disordered" evidence="6">
    <location>
        <begin position="1862"/>
        <end position="1887"/>
    </location>
</feature>
<feature type="region of interest" description="Disordered" evidence="6">
    <location>
        <begin position="1458"/>
        <end position="1488"/>
    </location>
</feature>
<keyword evidence="2" id="KW-0677">Repeat</keyword>
<keyword evidence="3 5" id="KW-0863">Zinc-finger</keyword>
<organism evidence="8 9">
    <name type="scientific">Loxostege sticticalis</name>
    <name type="common">Beet webworm moth</name>
    <dbReference type="NCBI Taxonomy" id="481309"/>
    <lineage>
        <taxon>Eukaryota</taxon>
        <taxon>Metazoa</taxon>
        <taxon>Ecdysozoa</taxon>
        <taxon>Arthropoda</taxon>
        <taxon>Hexapoda</taxon>
        <taxon>Insecta</taxon>
        <taxon>Pterygota</taxon>
        <taxon>Neoptera</taxon>
        <taxon>Endopterygota</taxon>
        <taxon>Lepidoptera</taxon>
        <taxon>Glossata</taxon>
        <taxon>Ditrysia</taxon>
        <taxon>Pyraloidea</taxon>
        <taxon>Crambidae</taxon>
        <taxon>Pyraustinae</taxon>
        <taxon>Loxostege</taxon>
    </lineage>
</organism>
<feature type="domain" description="C2H2-type" evidence="7">
    <location>
        <begin position="401"/>
        <end position="429"/>
    </location>
</feature>
<dbReference type="PANTHER" id="PTHR24409">
    <property type="entry name" value="ZINC FINGER PROTEIN 142"/>
    <property type="match status" value="1"/>
</dbReference>
<dbReference type="SMART" id="SM00355">
    <property type="entry name" value="ZnF_C2H2"/>
    <property type="match status" value="30"/>
</dbReference>
<evidence type="ECO:0000256" key="2">
    <source>
        <dbReference type="ARBA" id="ARBA00022737"/>
    </source>
</evidence>
<keyword evidence="4" id="KW-0862">Zinc</keyword>
<feature type="region of interest" description="Disordered" evidence="6">
    <location>
        <begin position="1641"/>
        <end position="1662"/>
    </location>
</feature>
<dbReference type="PROSITE" id="PS50157">
    <property type="entry name" value="ZINC_FINGER_C2H2_2"/>
    <property type="match status" value="4"/>
</dbReference>
<feature type="region of interest" description="Disordered" evidence="6">
    <location>
        <begin position="2197"/>
        <end position="2228"/>
    </location>
</feature>
<name>A0ABD0S632_LOXSC</name>
<protein>
    <recommendedName>
        <fullName evidence="7">C2H2-type domain-containing protein</fullName>
    </recommendedName>
</protein>
<evidence type="ECO:0000256" key="3">
    <source>
        <dbReference type="ARBA" id="ARBA00022771"/>
    </source>
</evidence>
<gene>
    <name evidence="8" type="ORF">ABMA28_012458</name>
</gene>
<keyword evidence="1" id="KW-0479">Metal-binding</keyword>
<feature type="compositionally biased region" description="Polar residues" evidence="6">
    <location>
        <begin position="2055"/>
        <end position="2073"/>
    </location>
</feature>
<evidence type="ECO:0000256" key="4">
    <source>
        <dbReference type="ARBA" id="ARBA00022833"/>
    </source>
</evidence>
<proteinExistence type="predicted"/>
<dbReference type="EMBL" id="JBEDNZ010000030">
    <property type="protein sequence ID" value="KAL0808778.1"/>
    <property type="molecule type" value="Genomic_DNA"/>
</dbReference>
<comment type="caution">
    <text evidence="8">The sequence shown here is derived from an EMBL/GenBank/DDBJ whole genome shotgun (WGS) entry which is preliminary data.</text>
</comment>
<feature type="compositionally biased region" description="Basic and acidic residues" evidence="6">
    <location>
        <begin position="53"/>
        <end position="64"/>
    </location>
</feature>
<dbReference type="PROSITE" id="PS00028">
    <property type="entry name" value="ZINC_FINGER_C2H2_1"/>
    <property type="match status" value="8"/>
</dbReference>
<feature type="domain" description="C2H2-type" evidence="7">
    <location>
        <begin position="2102"/>
        <end position="2129"/>
    </location>
</feature>
<reference evidence="8 9" key="1">
    <citation type="submission" date="2024-06" db="EMBL/GenBank/DDBJ databases">
        <title>A chromosome-level genome assembly of beet webworm, Loxostege sticticalis.</title>
        <authorList>
            <person name="Zhang Y."/>
        </authorList>
    </citation>
    <scope>NUCLEOTIDE SEQUENCE [LARGE SCALE GENOMIC DNA]</scope>
    <source>
        <strain evidence="8">AQ028</strain>
        <tissue evidence="8">Male pupae</tissue>
    </source>
</reference>
<feature type="domain" description="C2H2-type" evidence="7">
    <location>
        <begin position="1969"/>
        <end position="2000"/>
    </location>
</feature>
<evidence type="ECO:0000259" key="7">
    <source>
        <dbReference type="PROSITE" id="PS50157"/>
    </source>
</evidence>
<dbReference type="InterPro" id="IPR013087">
    <property type="entry name" value="Znf_C2H2_type"/>
</dbReference>